<dbReference type="GO" id="GO:0016740">
    <property type="term" value="F:transferase activity"/>
    <property type="evidence" value="ECO:0007669"/>
    <property type="project" value="InterPro"/>
</dbReference>
<accession>A0A418YB28</accession>
<dbReference type="EMBL" id="QZCH01000028">
    <property type="protein sequence ID" value="RJG40165.1"/>
    <property type="molecule type" value="Genomic_DNA"/>
</dbReference>
<dbReference type="Gene3D" id="3.40.366.10">
    <property type="entry name" value="Malonyl-Coenzyme A Acyl Carrier Protein, domain 2"/>
    <property type="match status" value="2"/>
</dbReference>
<dbReference type="InterPro" id="IPR014043">
    <property type="entry name" value="Acyl_transferase_dom"/>
</dbReference>
<organism evidence="2 3">
    <name type="scientific">Motilimonas pumila</name>
    <dbReference type="NCBI Taxonomy" id="2303987"/>
    <lineage>
        <taxon>Bacteria</taxon>
        <taxon>Pseudomonadati</taxon>
        <taxon>Pseudomonadota</taxon>
        <taxon>Gammaproteobacteria</taxon>
        <taxon>Alteromonadales</taxon>
        <taxon>Alteromonadales genera incertae sedis</taxon>
        <taxon>Motilimonas</taxon>
    </lineage>
</organism>
<dbReference type="RefSeq" id="WP_119912015.1">
    <property type="nucleotide sequence ID" value="NZ_QZCH01000028.1"/>
</dbReference>
<reference evidence="2 3" key="2">
    <citation type="submission" date="2019-01" db="EMBL/GenBank/DDBJ databases">
        <title>Motilimonas pumilus sp. nov., isolated from the gut of sea cucumber (Apostichopus japonicus).</title>
        <authorList>
            <person name="Wang F.-Q."/>
            <person name="Ren L.-H."/>
            <person name="Lin Y.-W."/>
            <person name="Sun G.-H."/>
            <person name="Du Z.-J."/>
            <person name="Zhao J.-X."/>
            <person name="Liu X.-J."/>
            <person name="Liu L.-J."/>
        </authorList>
    </citation>
    <scope>NUCLEOTIDE SEQUENCE [LARGE SCALE GENOMIC DNA]</scope>
    <source>
        <strain evidence="2 3">PLHSC7-2</strain>
    </source>
</reference>
<dbReference type="PANTHER" id="PTHR43074">
    <property type="entry name" value="OMEGA-3 POLYUNSATURATED FATTY ACID SYNTHASE PFAB-RELATED"/>
    <property type="match status" value="1"/>
</dbReference>
<proteinExistence type="predicted"/>
<feature type="domain" description="Malonyl-CoA:ACP transacylase (MAT)" evidence="1">
    <location>
        <begin position="342"/>
        <end position="656"/>
    </location>
</feature>
<dbReference type="AlphaFoldDB" id="A0A418YB28"/>
<evidence type="ECO:0000313" key="2">
    <source>
        <dbReference type="EMBL" id="RJG40165.1"/>
    </source>
</evidence>
<reference evidence="2 3" key="1">
    <citation type="submission" date="2018-09" db="EMBL/GenBank/DDBJ databases">
        <authorList>
            <person name="Wang F."/>
        </authorList>
    </citation>
    <scope>NUCLEOTIDE SEQUENCE [LARGE SCALE GENOMIC DNA]</scope>
    <source>
        <strain evidence="2 3">PLHSC7-2</strain>
    </source>
</reference>
<dbReference type="InterPro" id="IPR001227">
    <property type="entry name" value="Ac_transferase_dom_sf"/>
</dbReference>
<evidence type="ECO:0000259" key="1">
    <source>
        <dbReference type="SMART" id="SM00827"/>
    </source>
</evidence>
<dbReference type="InterPro" id="IPR014181">
    <property type="entry name" value="Omega3_polyunsat_FA_synth-like"/>
</dbReference>
<dbReference type="InterPro" id="IPR052568">
    <property type="entry name" value="PKS-FAS_Synthase"/>
</dbReference>
<dbReference type="Proteomes" id="UP000283255">
    <property type="component" value="Unassembled WGS sequence"/>
</dbReference>
<comment type="caution">
    <text evidence="2">The sequence shown here is derived from an EMBL/GenBank/DDBJ whole genome shotgun (WGS) entry which is preliminary data.</text>
</comment>
<gene>
    <name evidence="2" type="ORF">D1Z90_17115</name>
</gene>
<dbReference type="InterPro" id="IPR016035">
    <property type="entry name" value="Acyl_Trfase/lysoPLipase"/>
</dbReference>
<protein>
    <submittedName>
        <fullName evidence="2">PfaB family protein</fullName>
    </submittedName>
</protein>
<sequence>MAWVNLALVSAKIILPCTGGWRAWSLEHSAALNLTEILQEIQLFEHHGRSLQSWQPSANMLVLRCGSSFADARHSELDVAIEEGVAKLETELLAAGAERILSPDHLFRHCQQNAMTSNVCVLPLSFSPVSPDKQQVASVTFGLTGAALELEIMAMPQALADKKRFFCKWLAKTDGVLLSQAQTFSEPFHQAMLLSLLALKQRFVDGDYWFSSHEVARCIKVDQWLLSEGNLTPNHQPLLDGQHKMALFVADTPVDLYRQLSLAQNEAWDSFSVTPASLAHWQQQSGCKAIIIWQPNSTQFNQEIQWLISKFKQDPQQNFFKTQLGSCYQLAKPIPQGTSCLVYPGVGTSHATQFQQLARFFPAIYQRLDKHGQLKPLLAHDALRRGDAMTLTELAVAGVGASWLVSQVWQQGLKLPKDAALGYSMGEVSMWASSGCWQTPELLAQKLQQSYIFRHGITGSLTNAQTLWQQTDIEWGSYAVRLSRADFEQVANDFPRAWLAISHGDNGVLVGDNTQCQSIMGQYNLRGIKIPFVTAMHTPVAQLSHQDISDLFTLATSDEAPRLLSQTQYFSSAHHESSSSQLVYGEASIAKAIGDAVATGFCQSLDFARLIQQAYDAGSRHFIEIGPGQACTSHIGKILAAKPHLALAFDALKRSEHMHYLGLFAALLCHGFKPDTRVLFPNYLLQQDQQ</sequence>
<dbReference type="NCBIfam" id="TIGR02816">
    <property type="entry name" value="pfaB_fam"/>
    <property type="match status" value="1"/>
</dbReference>
<dbReference type="OrthoDB" id="499075at2"/>
<name>A0A418YB28_9GAMM</name>
<keyword evidence="3" id="KW-1185">Reference proteome</keyword>
<evidence type="ECO:0000313" key="3">
    <source>
        <dbReference type="Proteomes" id="UP000283255"/>
    </source>
</evidence>
<dbReference type="SMART" id="SM00827">
    <property type="entry name" value="PKS_AT"/>
    <property type="match status" value="1"/>
</dbReference>
<dbReference type="SUPFAM" id="SSF52151">
    <property type="entry name" value="FabD/lysophospholipase-like"/>
    <property type="match status" value="1"/>
</dbReference>
<dbReference type="PANTHER" id="PTHR43074:SF1">
    <property type="entry name" value="BETA-KETOACYL SYNTHASE FAMILY PROTEIN-RELATED"/>
    <property type="match status" value="1"/>
</dbReference>